<dbReference type="InterPro" id="IPR013216">
    <property type="entry name" value="Methyltransf_11"/>
</dbReference>
<comment type="caution">
    <text evidence="5">The sequence shown here is derived from an EMBL/GenBank/DDBJ whole genome shotgun (WGS) entry which is preliminary data.</text>
</comment>
<dbReference type="GO" id="GO:0008757">
    <property type="term" value="F:S-adenosylmethionine-dependent methyltransferase activity"/>
    <property type="evidence" value="ECO:0007669"/>
    <property type="project" value="InterPro"/>
</dbReference>
<dbReference type="Pfam" id="PF08241">
    <property type="entry name" value="Methyltransf_11"/>
    <property type="match status" value="1"/>
</dbReference>
<keyword evidence="3" id="KW-0808">Transferase</keyword>
<reference evidence="5" key="1">
    <citation type="journal article" date="2021" name="PeerJ">
        <title>Extensive microbial diversity within the chicken gut microbiome revealed by metagenomics and culture.</title>
        <authorList>
            <person name="Gilroy R."/>
            <person name="Ravi A."/>
            <person name="Getino M."/>
            <person name="Pursley I."/>
            <person name="Horton D.L."/>
            <person name="Alikhan N.F."/>
            <person name="Baker D."/>
            <person name="Gharbi K."/>
            <person name="Hall N."/>
            <person name="Watson M."/>
            <person name="Adriaenssens E.M."/>
            <person name="Foster-Nyarko E."/>
            <person name="Jarju S."/>
            <person name="Secka A."/>
            <person name="Antonio M."/>
            <person name="Oren A."/>
            <person name="Chaudhuri R.R."/>
            <person name="La Ragione R."/>
            <person name="Hildebrand F."/>
            <person name="Pallen M.J."/>
        </authorList>
    </citation>
    <scope>NUCLEOTIDE SEQUENCE</scope>
    <source>
        <strain evidence="5">CHK191-13928</strain>
    </source>
</reference>
<dbReference type="InterPro" id="IPR029063">
    <property type="entry name" value="SAM-dependent_MTases_sf"/>
</dbReference>
<evidence type="ECO:0000256" key="3">
    <source>
        <dbReference type="ARBA" id="ARBA00022679"/>
    </source>
</evidence>
<dbReference type="GO" id="GO:0032259">
    <property type="term" value="P:methylation"/>
    <property type="evidence" value="ECO:0007669"/>
    <property type="project" value="UniProtKB-KW"/>
</dbReference>
<evidence type="ECO:0000313" key="5">
    <source>
        <dbReference type="EMBL" id="HIX67325.1"/>
    </source>
</evidence>
<reference evidence="5" key="2">
    <citation type="submission" date="2021-04" db="EMBL/GenBank/DDBJ databases">
        <authorList>
            <person name="Gilroy R."/>
        </authorList>
    </citation>
    <scope>NUCLEOTIDE SEQUENCE</scope>
    <source>
        <strain evidence="5">CHK191-13928</strain>
    </source>
</reference>
<accession>A0A9D1WWG9</accession>
<protein>
    <submittedName>
        <fullName evidence="5">Methyltransferase domain-containing protein</fullName>
    </submittedName>
</protein>
<proteinExistence type="inferred from homology"/>
<dbReference type="EMBL" id="DXEM01000013">
    <property type="protein sequence ID" value="HIX67325.1"/>
    <property type="molecule type" value="Genomic_DNA"/>
</dbReference>
<evidence type="ECO:0000259" key="4">
    <source>
        <dbReference type="Pfam" id="PF08241"/>
    </source>
</evidence>
<evidence type="ECO:0000256" key="1">
    <source>
        <dbReference type="ARBA" id="ARBA00008361"/>
    </source>
</evidence>
<evidence type="ECO:0000256" key="2">
    <source>
        <dbReference type="ARBA" id="ARBA00022603"/>
    </source>
</evidence>
<dbReference type="Proteomes" id="UP000886721">
    <property type="component" value="Unassembled WGS sequence"/>
</dbReference>
<name>A0A9D1WWG9_9FIRM</name>
<dbReference type="CDD" id="cd02440">
    <property type="entry name" value="AdoMet_MTases"/>
    <property type="match status" value="1"/>
</dbReference>
<dbReference type="Gene3D" id="3.40.50.150">
    <property type="entry name" value="Vaccinia Virus protein VP39"/>
    <property type="match status" value="1"/>
</dbReference>
<organism evidence="5 6">
    <name type="scientific">Candidatus Anaerostipes excrementavium</name>
    <dbReference type="NCBI Taxonomy" id="2838463"/>
    <lineage>
        <taxon>Bacteria</taxon>
        <taxon>Bacillati</taxon>
        <taxon>Bacillota</taxon>
        <taxon>Clostridia</taxon>
        <taxon>Lachnospirales</taxon>
        <taxon>Lachnospiraceae</taxon>
        <taxon>Anaerostipes</taxon>
    </lineage>
</organism>
<dbReference type="SUPFAM" id="SSF53335">
    <property type="entry name" value="S-adenosyl-L-methionine-dependent methyltransferases"/>
    <property type="match status" value="1"/>
</dbReference>
<dbReference type="PANTHER" id="PTHR44942:SF4">
    <property type="entry name" value="METHYLTRANSFERASE TYPE 11 DOMAIN-CONTAINING PROTEIN"/>
    <property type="match status" value="1"/>
</dbReference>
<feature type="domain" description="Methyltransferase type 11" evidence="4">
    <location>
        <begin position="22"/>
        <end position="114"/>
    </location>
</feature>
<sequence length="179" mass="20422">MKESLRKEMLKKICVRDGDKILDVGCGDGTLLAELTQWRDAQGYGTDISEDAIQKASEAHPELHLQTGYSDFLNFDDDMFRIITVCDDFHTFKNPEKFIEEAARVLKPGGRLYIAEAAMPEPVRILANIPSMLIPSKKNKYHSTYEILDYFKKAGLTKFRVYKKNRLLMVSAKKPSAEQ</sequence>
<dbReference type="InterPro" id="IPR051052">
    <property type="entry name" value="Diverse_substrate_MTase"/>
</dbReference>
<comment type="similarity">
    <text evidence="1">Belongs to the methyltransferase superfamily.</text>
</comment>
<evidence type="ECO:0000313" key="6">
    <source>
        <dbReference type="Proteomes" id="UP000886721"/>
    </source>
</evidence>
<gene>
    <name evidence="5" type="ORF">H9735_04250</name>
</gene>
<dbReference type="PANTHER" id="PTHR44942">
    <property type="entry name" value="METHYLTRANSF_11 DOMAIN-CONTAINING PROTEIN"/>
    <property type="match status" value="1"/>
</dbReference>
<keyword evidence="2 5" id="KW-0489">Methyltransferase</keyword>
<dbReference type="AlphaFoldDB" id="A0A9D1WWG9"/>